<organism evidence="1 2">
    <name type="scientific">Hermetia illucens</name>
    <name type="common">Black soldier fly</name>
    <dbReference type="NCBI Taxonomy" id="343691"/>
    <lineage>
        <taxon>Eukaryota</taxon>
        <taxon>Metazoa</taxon>
        <taxon>Ecdysozoa</taxon>
        <taxon>Arthropoda</taxon>
        <taxon>Hexapoda</taxon>
        <taxon>Insecta</taxon>
        <taxon>Pterygota</taxon>
        <taxon>Neoptera</taxon>
        <taxon>Endopterygota</taxon>
        <taxon>Diptera</taxon>
        <taxon>Brachycera</taxon>
        <taxon>Stratiomyomorpha</taxon>
        <taxon>Stratiomyidae</taxon>
        <taxon>Hermetiinae</taxon>
        <taxon>Hermetia</taxon>
    </lineage>
</organism>
<gene>
    <name evidence="1" type="ORF">HERILL_LOCUS10853</name>
</gene>
<reference evidence="1 2" key="1">
    <citation type="submission" date="2020-11" db="EMBL/GenBank/DDBJ databases">
        <authorList>
            <person name="Wallbank WR R."/>
            <person name="Pardo Diaz C."/>
            <person name="Kozak K."/>
            <person name="Martin S."/>
            <person name="Jiggins C."/>
            <person name="Moest M."/>
            <person name="Warren A I."/>
            <person name="Generalovic N T."/>
            <person name="Byers J.R.P. K."/>
            <person name="Montejo-Kovacevich G."/>
            <person name="Yen C E."/>
        </authorList>
    </citation>
    <scope>NUCLEOTIDE SEQUENCE [LARGE SCALE GENOMIC DNA]</scope>
</reference>
<name>A0A7R8YX94_HERIL</name>
<evidence type="ECO:0000313" key="2">
    <source>
        <dbReference type="Proteomes" id="UP000594454"/>
    </source>
</evidence>
<dbReference type="Proteomes" id="UP000594454">
    <property type="component" value="Chromosome 4"/>
</dbReference>
<dbReference type="AlphaFoldDB" id="A0A7R8YX94"/>
<dbReference type="InParanoid" id="A0A7R8YX94"/>
<accession>A0A7R8YX94</accession>
<dbReference type="EMBL" id="LR899012">
    <property type="protein sequence ID" value="CAD7088205.1"/>
    <property type="molecule type" value="Genomic_DNA"/>
</dbReference>
<keyword evidence="2" id="KW-1185">Reference proteome</keyword>
<evidence type="ECO:0000313" key="1">
    <source>
        <dbReference type="EMBL" id="CAD7088205.1"/>
    </source>
</evidence>
<sequence length="106" mass="12007">MRNDVDNHMISDIGTGARGNLVRSMNIHDRYQDTLSTVFEKNKIPHLYLQSCLKNKTRILYSLAVTRGSGPWRAVVSGSESENYQIFKRDTSININKSRGVNGVSY</sequence>
<proteinExistence type="predicted"/>
<protein>
    <submittedName>
        <fullName evidence="1">Uncharacterized protein</fullName>
    </submittedName>
</protein>